<feature type="region of interest" description="Disordered" evidence="6">
    <location>
        <begin position="514"/>
        <end position="546"/>
    </location>
</feature>
<name>A0ABR4AM68_9LECA</name>
<feature type="transmembrane region" description="Helical" evidence="7">
    <location>
        <begin position="176"/>
        <end position="194"/>
    </location>
</feature>
<dbReference type="InterPro" id="IPR045225">
    <property type="entry name" value="Uracil/uridine/allantoin_perm"/>
</dbReference>
<evidence type="ECO:0000256" key="6">
    <source>
        <dbReference type="SAM" id="MobiDB-lite"/>
    </source>
</evidence>
<organism evidence="8 9">
    <name type="scientific">Lepraria finkii</name>
    <dbReference type="NCBI Taxonomy" id="1340010"/>
    <lineage>
        <taxon>Eukaryota</taxon>
        <taxon>Fungi</taxon>
        <taxon>Dikarya</taxon>
        <taxon>Ascomycota</taxon>
        <taxon>Pezizomycotina</taxon>
        <taxon>Lecanoromycetes</taxon>
        <taxon>OSLEUM clade</taxon>
        <taxon>Lecanoromycetidae</taxon>
        <taxon>Lecanorales</taxon>
        <taxon>Lecanorineae</taxon>
        <taxon>Stereocaulaceae</taxon>
        <taxon>Lepraria</taxon>
    </lineage>
</organism>
<dbReference type="Proteomes" id="UP001590951">
    <property type="component" value="Unassembled WGS sequence"/>
</dbReference>
<evidence type="ECO:0000313" key="9">
    <source>
        <dbReference type="Proteomes" id="UP001590951"/>
    </source>
</evidence>
<comment type="subcellular location">
    <subcellularLocation>
        <location evidence="1">Membrane</location>
        <topology evidence="1">Multi-pass membrane protein</topology>
    </subcellularLocation>
</comment>
<keyword evidence="9" id="KW-1185">Reference proteome</keyword>
<dbReference type="EMBL" id="JBHFEH010000111">
    <property type="protein sequence ID" value="KAL2046614.1"/>
    <property type="molecule type" value="Genomic_DNA"/>
</dbReference>
<feature type="transmembrane region" description="Helical" evidence="7">
    <location>
        <begin position="243"/>
        <end position="263"/>
    </location>
</feature>
<evidence type="ECO:0000256" key="2">
    <source>
        <dbReference type="ARBA" id="ARBA00008974"/>
    </source>
</evidence>
<dbReference type="PANTHER" id="PTHR30618">
    <property type="entry name" value="NCS1 FAMILY PURINE/PYRIMIDINE TRANSPORTER"/>
    <property type="match status" value="1"/>
</dbReference>
<keyword evidence="3 7" id="KW-0812">Transmembrane</keyword>
<evidence type="ECO:0000256" key="4">
    <source>
        <dbReference type="ARBA" id="ARBA00022989"/>
    </source>
</evidence>
<feature type="transmembrane region" description="Helical" evidence="7">
    <location>
        <begin position="78"/>
        <end position="101"/>
    </location>
</feature>
<gene>
    <name evidence="8" type="ORF">ABVK25_011695</name>
</gene>
<feature type="transmembrane region" description="Helical" evidence="7">
    <location>
        <begin position="474"/>
        <end position="496"/>
    </location>
</feature>
<protein>
    <submittedName>
        <fullName evidence="8">Uncharacterized protein</fullName>
    </submittedName>
</protein>
<keyword evidence="5 7" id="KW-0472">Membrane</keyword>
<feature type="transmembrane region" description="Helical" evidence="7">
    <location>
        <begin position="391"/>
        <end position="414"/>
    </location>
</feature>
<evidence type="ECO:0000256" key="5">
    <source>
        <dbReference type="ARBA" id="ARBA00023136"/>
    </source>
</evidence>
<keyword evidence="4 7" id="KW-1133">Transmembrane helix</keyword>
<dbReference type="InterPro" id="IPR001248">
    <property type="entry name" value="Pur-cyt_permease"/>
</dbReference>
<feature type="transmembrane region" description="Helical" evidence="7">
    <location>
        <begin position="283"/>
        <end position="308"/>
    </location>
</feature>
<feature type="transmembrane region" description="Helical" evidence="7">
    <location>
        <begin position="434"/>
        <end position="453"/>
    </location>
</feature>
<dbReference type="Pfam" id="PF02133">
    <property type="entry name" value="Transp_cyt_pur"/>
    <property type="match status" value="1"/>
</dbReference>
<feature type="transmembrane region" description="Helical" evidence="7">
    <location>
        <begin position="200"/>
        <end position="222"/>
    </location>
</feature>
<evidence type="ECO:0000313" key="8">
    <source>
        <dbReference type="EMBL" id="KAL2046614.1"/>
    </source>
</evidence>
<evidence type="ECO:0000256" key="1">
    <source>
        <dbReference type="ARBA" id="ARBA00004141"/>
    </source>
</evidence>
<feature type="transmembrane region" description="Helical" evidence="7">
    <location>
        <begin position="329"/>
        <end position="346"/>
    </location>
</feature>
<comment type="caution">
    <text evidence="8">The sequence shown here is derived from an EMBL/GenBank/DDBJ whole genome shotgun (WGS) entry which is preliminary data.</text>
</comment>
<sequence length="546" mass="60038">MSLREFHKQRLVLQPPASSFTAEVGLSRWSNKDLDPVPKSEKKWEWYHVAGFWIVEGFSVAQIQTASATVALGLNPGLALGAFFIGNMIVAAVCAGVGYIGSKHSINFPVISRASFGIWGSYLPIVIRAVVCPIWYGIIAYLGSLGIQAMIEAIWPSFPAWHMNAIPASASIDAPGLLSFFIYWLISLPFFFIGMPALRWLFLVKMCIMPLLGVSLFTWAVTAAKGFGPLIRIPNKIENGMSVGYAFCYAITTAISACSTFAVNMPDITRYARNPRTSAWGQFICLPLCLTLTYFLGVVLAASSEVVYGQIIWNPLQLVQLWDNRAAKFFVGLLFAFANIATNVAGNSIPFGNDVTAIIPRYMNLRRGQILCALLGFAICPWKIEASASRFLGFLNGYTIFLGPISGVLLSDYFLVRGPKGYDVYQLYKPHGLYWYRAGANVRALAAFLIGMVPQLPSLVYQINSQVKGISRGYIEFASIGWLNGLVFSALAYYGFFRFAPFPVQMDEQGMAAAEPGGLPEKQIENQSSRGSDNTHECGEGLQYMV</sequence>
<evidence type="ECO:0000256" key="7">
    <source>
        <dbReference type="SAM" id="Phobius"/>
    </source>
</evidence>
<dbReference type="PANTHER" id="PTHR30618:SF0">
    <property type="entry name" value="PURINE-URACIL PERMEASE NCS1"/>
    <property type="match status" value="1"/>
</dbReference>
<evidence type="ECO:0000256" key="3">
    <source>
        <dbReference type="ARBA" id="ARBA00022692"/>
    </source>
</evidence>
<proteinExistence type="inferred from homology"/>
<dbReference type="Gene3D" id="1.10.4160.10">
    <property type="entry name" value="Hydantoin permease"/>
    <property type="match status" value="1"/>
</dbReference>
<reference evidence="8 9" key="1">
    <citation type="submission" date="2024-09" db="EMBL/GenBank/DDBJ databases">
        <title>Rethinking Asexuality: The Enigmatic Case of Functional Sexual Genes in Lepraria (Stereocaulaceae).</title>
        <authorList>
            <person name="Doellman M."/>
            <person name="Sun Y."/>
            <person name="Barcenas-Pena A."/>
            <person name="Lumbsch H.T."/>
            <person name="Grewe F."/>
        </authorList>
    </citation>
    <scope>NUCLEOTIDE SEQUENCE [LARGE SCALE GENOMIC DNA]</scope>
    <source>
        <strain evidence="8 9">Grewe 0041</strain>
    </source>
</reference>
<comment type="similarity">
    <text evidence="2">Belongs to the purine-cytosine permease (2.A.39) family.</text>
</comment>
<feature type="transmembrane region" description="Helical" evidence="7">
    <location>
        <begin position="133"/>
        <end position="155"/>
    </location>
</feature>
<accession>A0ABR4AM68</accession>
<feature type="transmembrane region" description="Helical" evidence="7">
    <location>
        <begin position="108"/>
        <end position="127"/>
    </location>
</feature>